<keyword evidence="4" id="KW-1185">Reference proteome</keyword>
<dbReference type="RefSeq" id="WP_185181047.1">
    <property type="nucleotide sequence ID" value="NZ_CBCSEP010000032.1"/>
</dbReference>
<dbReference type="Gene3D" id="3.90.550.10">
    <property type="entry name" value="Spore Coat Polysaccharide Biosynthesis Protein SpsA, Chain A"/>
    <property type="match status" value="1"/>
</dbReference>
<dbReference type="GO" id="GO:0016758">
    <property type="term" value="F:hexosyltransferase activity"/>
    <property type="evidence" value="ECO:0007669"/>
    <property type="project" value="UniProtKB-ARBA"/>
</dbReference>
<dbReference type="EMBL" id="JACJVN010000110">
    <property type="protein sequence ID" value="MBB6679790.1"/>
    <property type="molecule type" value="Genomic_DNA"/>
</dbReference>
<dbReference type="PANTHER" id="PTHR22916">
    <property type="entry name" value="GLYCOSYLTRANSFERASE"/>
    <property type="match status" value="1"/>
</dbReference>
<dbReference type="InterPro" id="IPR029044">
    <property type="entry name" value="Nucleotide-diphossugar_trans"/>
</dbReference>
<dbReference type="AlphaFoldDB" id="A0A841TKS1"/>
<keyword evidence="3" id="KW-0808">Transferase</keyword>
<protein>
    <submittedName>
        <fullName evidence="3">Glycosyltransferase</fullName>
    </submittedName>
</protein>
<comment type="similarity">
    <text evidence="1">Belongs to the glycosyltransferase 2 family.</text>
</comment>
<feature type="domain" description="Glycosyltransferase 2-like" evidence="2">
    <location>
        <begin position="13"/>
        <end position="164"/>
    </location>
</feature>
<dbReference type="PANTHER" id="PTHR22916:SF3">
    <property type="entry name" value="UDP-GLCNAC:BETAGAL BETA-1,3-N-ACETYLGLUCOSAMINYLTRANSFERASE-LIKE PROTEIN 1"/>
    <property type="match status" value="1"/>
</dbReference>
<comment type="caution">
    <text evidence="3">The sequence shown here is derived from an EMBL/GenBank/DDBJ whole genome shotgun (WGS) entry which is preliminary data.</text>
</comment>
<evidence type="ECO:0000259" key="2">
    <source>
        <dbReference type="Pfam" id="PF00535"/>
    </source>
</evidence>
<dbReference type="InterPro" id="IPR001173">
    <property type="entry name" value="Glyco_trans_2-like"/>
</dbReference>
<reference evidence="3 4" key="1">
    <citation type="submission" date="2020-08" db="EMBL/GenBank/DDBJ databases">
        <title>Cohnella phylogeny.</title>
        <authorList>
            <person name="Dunlap C."/>
        </authorList>
    </citation>
    <scope>NUCLEOTIDE SEQUENCE [LARGE SCALE GENOMIC DNA]</scope>
    <source>
        <strain evidence="3 4">DSM 103658</strain>
    </source>
</reference>
<evidence type="ECO:0000256" key="1">
    <source>
        <dbReference type="ARBA" id="ARBA00006739"/>
    </source>
</evidence>
<evidence type="ECO:0000313" key="4">
    <source>
        <dbReference type="Proteomes" id="UP000574133"/>
    </source>
</evidence>
<accession>A0A841TKS1</accession>
<gene>
    <name evidence="3" type="ORF">H4Q31_21125</name>
</gene>
<dbReference type="SUPFAM" id="SSF53448">
    <property type="entry name" value="Nucleotide-diphospho-sugar transferases"/>
    <property type="match status" value="1"/>
</dbReference>
<name>A0A841TKS1_9BACL</name>
<dbReference type="Proteomes" id="UP000574133">
    <property type="component" value="Unassembled WGS sequence"/>
</dbReference>
<sequence>MTSTSTAAKPLVTIVIPFYNDRYIDQAVASALSQTYAPIEVIVVDDGSTLHQEKLQPYMGRIHYLGKSNGGTASALNYGIRLASGKYVAWLSSDDVFYAHKIARQVEYMERHQALISCTDFNIIGPNSEQLMHSVAVKFGSAKEFIRAMLSFCPVNGCTVMMHRSLPNRVGWFNETLASTQDYEFWLRVLLARVDFHYINEQLTAYRWHEGMGTQRHKAAASREFARVRDYYAPRISALLQTL</sequence>
<organism evidence="3 4">
    <name type="scientific">Cohnella lubricantis</name>
    <dbReference type="NCBI Taxonomy" id="2163172"/>
    <lineage>
        <taxon>Bacteria</taxon>
        <taxon>Bacillati</taxon>
        <taxon>Bacillota</taxon>
        <taxon>Bacilli</taxon>
        <taxon>Bacillales</taxon>
        <taxon>Paenibacillaceae</taxon>
        <taxon>Cohnella</taxon>
    </lineage>
</organism>
<proteinExistence type="inferred from homology"/>
<evidence type="ECO:0000313" key="3">
    <source>
        <dbReference type="EMBL" id="MBB6679790.1"/>
    </source>
</evidence>
<dbReference type="Pfam" id="PF00535">
    <property type="entry name" value="Glycos_transf_2"/>
    <property type="match status" value="1"/>
</dbReference>